<name>A0ABV6D8N8_9HYPH</name>
<dbReference type="InterPro" id="IPR004879">
    <property type="entry name" value="Ssp411-like_TRX"/>
</dbReference>
<dbReference type="PANTHER" id="PTHR42899:SF1">
    <property type="entry name" value="SPERMATOGENESIS-ASSOCIATED PROTEIN 20"/>
    <property type="match status" value="1"/>
</dbReference>
<protein>
    <submittedName>
        <fullName evidence="2">Thioredoxin domain-containing protein</fullName>
    </submittedName>
</protein>
<dbReference type="InterPro" id="IPR036249">
    <property type="entry name" value="Thioredoxin-like_sf"/>
</dbReference>
<organism evidence="2 3">
    <name type="scientific">Chelativorans intermedius</name>
    <dbReference type="NCBI Taxonomy" id="515947"/>
    <lineage>
        <taxon>Bacteria</taxon>
        <taxon>Pseudomonadati</taxon>
        <taxon>Pseudomonadota</taxon>
        <taxon>Alphaproteobacteria</taxon>
        <taxon>Hyphomicrobiales</taxon>
        <taxon>Phyllobacteriaceae</taxon>
        <taxon>Chelativorans</taxon>
    </lineage>
</organism>
<comment type="caution">
    <text evidence="2">The sequence shown here is derived from an EMBL/GenBank/DDBJ whole genome shotgun (WGS) entry which is preliminary data.</text>
</comment>
<dbReference type="Pfam" id="PF03190">
    <property type="entry name" value="Thioredox_DsbH"/>
    <property type="match status" value="1"/>
</dbReference>
<evidence type="ECO:0000313" key="3">
    <source>
        <dbReference type="Proteomes" id="UP001589755"/>
    </source>
</evidence>
<dbReference type="Proteomes" id="UP001589755">
    <property type="component" value="Unassembled WGS sequence"/>
</dbReference>
<dbReference type="InterPro" id="IPR012341">
    <property type="entry name" value="6hp_glycosidase-like_sf"/>
</dbReference>
<dbReference type="CDD" id="cd02955">
    <property type="entry name" value="SSP411"/>
    <property type="match status" value="1"/>
</dbReference>
<dbReference type="Gene3D" id="1.50.10.10">
    <property type="match status" value="1"/>
</dbReference>
<dbReference type="Gene3D" id="3.40.30.10">
    <property type="entry name" value="Glutaredoxin"/>
    <property type="match status" value="1"/>
</dbReference>
<evidence type="ECO:0000259" key="1">
    <source>
        <dbReference type="Pfam" id="PF03190"/>
    </source>
</evidence>
<dbReference type="PIRSF" id="PIRSF006402">
    <property type="entry name" value="UCP006402_thioredoxin"/>
    <property type="match status" value="1"/>
</dbReference>
<evidence type="ECO:0000313" key="2">
    <source>
        <dbReference type="EMBL" id="MFC0209000.1"/>
    </source>
</evidence>
<accession>A0ABV6D8N8</accession>
<dbReference type="InterPro" id="IPR008928">
    <property type="entry name" value="6-hairpin_glycosidase_sf"/>
</dbReference>
<dbReference type="PANTHER" id="PTHR42899">
    <property type="entry name" value="SPERMATOGENESIS-ASSOCIATED PROTEIN 20"/>
    <property type="match status" value="1"/>
</dbReference>
<reference evidence="2 3" key="1">
    <citation type="submission" date="2024-09" db="EMBL/GenBank/DDBJ databases">
        <authorList>
            <person name="Sun Q."/>
            <person name="Mori K."/>
        </authorList>
    </citation>
    <scope>NUCLEOTIDE SEQUENCE [LARGE SCALE GENOMIC DNA]</scope>
    <source>
        <strain evidence="2 3">CCM 8543</strain>
    </source>
</reference>
<dbReference type="SUPFAM" id="SSF52833">
    <property type="entry name" value="Thioredoxin-like"/>
    <property type="match status" value="1"/>
</dbReference>
<proteinExistence type="predicted"/>
<dbReference type="EMBL" id="JBHLXD010000016">
    <property type="protein sequence ID" value="MFC0209000.1"/>
    <property type="molecule type" value="Genomic_DNA"/>
</dbReference>
<keyword evidence="3" id="KW-1185">Reference proteome</keyword>
<dbReference type="RefSeq" id="WP_261519722.1">
    <property type="nucleotide sequence ID" value="NZ_JAODNW010000006.1"/>
</dbReference>
<sequence>MILPARNLLGDETSPYLLQHKDNPVHWRPWSRAALDEAAAEAKPILLSVGYAACHWCHVMAHECFEDAEVAEVMNRLFVNIKVDREERPDIDQIYMAALQATGEQGGWPLTMFLTPEGRPFWGGTYFPKKRRFGRPGFIDVLNAVHTAWQEKQAEIRRSAEALAAHVASRLAPREPEGATSEMADIPPPLHELAGKIAALMDSETGGLRGAPKFPNAPFLEVLWLDWLENRTAAHRDAVLTTLRHMLSGGIYDHVGGGLARYSTDAQWLVPHFEKMLYDNAQLVRLAGFAYAETGDPLFRMRIEETVGWLLREMRVDGGAFASSLDADSEGEEGKFYLWRHEEIEQVLSEDAGFLMDVYSLSVPEGWEGDPILHRSQRPQALPPDQERRLRALLDRLLAARDRRVRPQRDDKVLVDWNGLAIAALTMAGRQFDRQEWIGAACAAYRFVCESMVDDRLPHSIRAGRRHFPALASDYAAMISAAIALHGALQDDRYIAQARHWAEMLETWHGAGEEGGHFLTASDNADVPMRIRGDVDDAVPSATAQIIVALTQLSMATGDHVLYEKAVQSAEAALARALRQSHGQAGIVHAAALASRPMKLLINDATRDKFVPVANRISDPRRVDILLGPRETPAERAADIAIDRSMPGAWLCVGPTCLPPIRDPAVLEATLRSARQPQ</sequence>
<dbReference type="InterPro" id="IPR024705">
    <property type="entry name" value="Ssp411"/>
</dbReference>
<gene>
    <name evidence="2" type="ORF">ACFFJ2_11390</name>
</gene>
<dbReference type="SUPFAM" id="SSF48208">
    <property type="entry name" value="Six-hairpin glycosidases"/>
    <property type="match status" value="1"/>
</dbReference>
<feature type="domain" description="Spermatogenesis-associated protein 20-like TRX" evidence="1">
    <location>
        <begin position="7"/>
        <end position="166"/>
    </location>
</feature>